<keyword evidence="3" id="KW-1185">Reference proteome</keyword>
<reference evidence="2 3" key="1">
    <citation type="journal article" date="2017" name="Curr. Biol.">
        <title>Genome architecture and evolution of a unichromosomal asexual nematode.</title>
        <authorList>
            <person name="Fradin H."/>
            <person name="Zegar C."/>
            <person name="Gutwein M."/>
            <person name="Lucas J."/>
            <person name="Kovtun M."/>
            <person name="Corcoran D."/>
            <person name="Baugh L.R."/>
            <person name="Kiontke K."/>
            <person name="Gunsalus K."/>
            <person name="Fitch D.H."/>
            <person name="Piano F."/>
        </authorList>
    </citation>
    <scope>NUCLEOTIDE SEQUENCE [LARGE SCALE GENOMIC DNA]</scope>
    <source>
        <strain evidence="2">PF1309</strain>
    </source>
</reference>
<sequence length="142" mass="16209">MSRLFQHCTKPPCRMATGLGHGLRRIDFALFSPASASSSQSPTRPPTISYRVGARPRPRRSYSSDDDMSSPNKKSKITLSSTETPVTKLEVDPDFEYAAENEREQLEEAQHVERMKLLAEYLKKAQENDWMYSFSSNSKKQF</sequence>
<evidence type="ECO:0000256" key="1">
    <source>
        <dbReference type="SAM" id="MobiDB-lite"/>
    </source>
</evidence>
<accession>A0A2A2J3C0</accession>
<name>A0A2A2J3C0_9BILA</name>
<evidence type="ECO:0000313" key="2">
    <source>
        <dbReference type="EMBL" id="PAV56171.1"/>
    </source>
</evidence>
<feature type="region of interest" description="Disordered" evidence="1">
    <location>
        <begin position="34"/>
        <end position="84"/>
    </location>
</feature>
<gene>
    <name evidence="2" type="ORF">WR25_13395</name>
</gene>
<comment type="caution">
    <text evidence="2">The sequence shown here is derived from an EMBL/GenBank/DDBJ whole genome shotgun (WGS) entry which is preliminary data.</text>
</comment>
<dbReference type="Proteomes" id="UP000218231">
    <property type="component" value="Unassembled WGS sequence"/>
</dbReference>
<organism evidence="2 3">
    <name type="scientific">Diploscapter pachys</name>
    <dbReference type="NCBI Taxonomy" id="2018661"/>
    <lineage>
        <taxon>Eukaryota</taxon>
        <taxon>Metazoa</taxon>
        <taxon>Ecdysozoa</taxon>
        <taxon>Nematoda</taxon>
        <taxon>Chromadorea</taxon>
        <taxon>Rhabditida</taxon>
        <taxon>Rhabditina</taxon>
        <taxon>Rhabditomorpha</taxon>
        <taxon>Rhabditoidea</taxon>
        <taxon>Rhabditidae</taxon>
        <taxon>Diploscapter</taxon>
    </lineage>
</organism>
<dbReference type="EMBL" id="LIAE01010714">
    <property type="protein sequence ID" value="PAV56171.1"/>
    <property type="molecule type" value="Genomic_DNA"/>
</dbReference>
<protein>
    <submittedName>
        <fullName evidence="2">Uncharacterized protein</fullName>
    </submittedName>
</protein>
<evidence type="ECO:0000313" key="3">
    <source>
        <dbReference type="Proteomes" id="UP000218231"/>
    </source>
</evidence>
<feature type="compositionally biased region" description="Low complexity" evidence="1">
    <location>
        <begin position="34"/>
        <end position="49"/>
    </location>
</feature>
<proteinExistence type="predicted"/>
<dbReference type="AlphaFoldDB" id="A0A2A2J3C0"/>